<comment type="function">
    <text evidence="4">Catalyzes the reduction of 1-pyrroline-5-carboxylate (PCA) to L-proline.</text>
</comment>
<feature type="binding site" evidence="6">
    <location>
        <position position="56"/>
    </location>
    <ligand>
        <name>NADPH</name>
        <dbReference type="ChEBI" id="CHEBI:57783"/>
    </ligand>
</feature>
<proteinExistence type="inferred from homology"/>
<dbReference type="PANTHER" id="PTHR11645:SF0">
    <property type="entry name" value="PYRROLINE-5-CARBOXYLATE REDUCTASE 3"/>
    <property type="match status" value="1"/>
</dbReference>
<dbReference type="PANTHER" id="PTHR11645">
    <property type="entry name" value="PYRROLINE-5-CARBOXYLATE REDUCTASE"/>
    <property type="match status" value="1"/>
</dbReference>
<evidence type="ECO:0000259" key="7">
    <source>
        <dbReference type="Pfam" id="PF03807"/>
    </source>
</evidence>
<name>A0A9D1KU88_9FLAO</name>
<comment type="pathway">
    <text evidence="4">Amino-acid biosynthesis; L-proline biosynthesis; L-proline from L-glutamate 5-semialdehyde: step 1/1.</text>
</comment>
<dbReference type="HAMAP" id="MF_01925">
    <property type="entry name" value="P5C_reductase"/>
    <property type="match status" value="1"/>
</dbReference>
<comment type="catalytic activity">
    <reaction evidence="4">
        <text>L-proline + NAD(+) = (S)-1-pyrroline-5-carboxylate + NADH + 2 H(+)</text>
        <dbReference type="Rhea" id="RHEA:14105"/>
        <dbReference type="ChEBI" id="CHEBI:15378"/>
        <dbReference type="ChEBI" id="CHEBI:17388"/>
        <dbReference type="ChEBI" id="CHEBI:57540"/>
        <dbReference type="ChEBI" id="CHEBI:57945"/>
        <dbReference type="ChEBI" id="CHEBI:60039"/>
        <dbReference type="EC" id="1.5.1.2"/>
    </reaction>
</comment>
<comment type="subcellular location">
    <subcellularLocation>
        <location evidence="4">Cytoplasm</location>
    </subcellularLocation>
</comment>
<gene>
    <name evidence="4 9" type="primary">proC</name>
    <name evidence="9" type="ORF">IAC44_05070</name>
</gene>
<dbReference type="SUPFAM" id="SSF51735">
    <property type="entry name" value="NAD(P)-binding Rossmann-fold domains"/>
    <property type="match status" value="1"/>
</dbReference>
<dbReference type="Gene3D" id="1.10.3730.10">
    <property type="entry name" value="ProC C-terminal domain-like"/>
    <property type="match status" value="1"/>
</dbReference>
<dbReference type="InterPro" id="IPR036291">
    <property type="entry name" value="NAD(P)-bd_dom_sf"/>
</dbReference>
<dbReference type="InterPro" id="IPR028939">
    <property type="entry name" value="P5C_Rdtase_cat_N"/>
</dbReference>
<keyword evidence="2 4" id="KW-0521">NADP</keyword>
<keyword evidence="3 4" id="KW-0560">Oxidoreductase</keyword>
<protein>
    <recommendedName>
        <fullName evidence="4 5">Pyrroline-5-carboxylate reductase</fullName>
        <shortName evidence="4">P5C reductase</shortName>
        <shortName evidence="4">P5CR</shortName>
        <ecNumber evidence="4 5">1.5.1.2</ecNumber>
    </recommendedName>
    <alternativeName>
        <fullName evidence="4">PCA reductase</fullName>
    </alternativeName>
</protein>
<dbReference type="InterPro" id="IPR000304">
    <property type="entry name" value="Pyrroline-COOH_reductase"/>
</dbReference>
<feature type="domain" description="Pyrroline-5-carboxylate reductase catalytic N-terminal" evidence="7">
    <location>
        <begin position="2"/>
        <end position="99"/>
    </location>
</feature>
<evidence type="ECO:0000313" key="9">
    <source>
        <dbReference type="EMBL" id="HIT98194.1"/>
    </source>
</evidence>
<sequence length="259" mass="26747">MKIAVLGGGNMGGAIAAGVVAAGLAAGQDVCVTHARAALLERLEKQHGTVRLLSDNREAVRGADYVFVAVKPWLAEGVLREIASELDMERQAVASVVAGLSFARMKEYLGAAPALFRVIPNTAVSIGQSTTFISADGASPAQQEEMMAVFSALGEAFLVPEEQMTAVTALCSCGIAYILRYIGASVEGAVKMGLDPSQALPMVLQTVRGAVGLLQANGTMPQQEIDKVTTPGGITLKGLEAMERGGFSAAVIDGLLASK</sequence>
<evidence type="ECO:0000256" key="5">
    <source>
        <dbReference type="NCBIfam" id="TIGR00112"/>
    </source>
</evidence>
<accession>A0A9D1KU88</accession>
<dbReference type="Pfam" id="PF03807">
    <property type="entry name" value="F420_oxidored"/>
    <property type="match status" value="1"/>
</dbReference>
<dbReference type="InterPro" id="IPR029036">
    <property type="entry name" value="P5CR_dimer"/>
</dbReference>
<keyword evidence="4" id="KW-0963">Cytoplasm</keyword>
<evidence type="ECO:0000259" key="8">
    <source>
        <dbReference type="Pfam" id="PF14748"/>
    </source>
</evidence>
<feature type="domain" description="Pyrroline-5-carboxylate reductase dimerisation" evidence="8">
    <location>
        <begin position="161"/>
        <end position="257"/>
    </location>
</feature>
<dbReference type="AlphaFoldDB" id="A0A9D1KU88"/>
<comment type="caution">
    <text evidence="9">The sequence shown here is derived from an EMBL/GenBank/DDBJ whole genome shotgun (WGS) entry which is preliminary data.</text>
</comment>
<evidence type="ECO:0000313" key="10">
    <source>
        <dbReference type="Proteomes" id="UP000824161"/>
    </source>
</evidence>
<evidence type="ECO:0000256" key="6">
    <source>
        <dbReference type="PIRSR" id="PIRSR000193-1"/>
    </source>
</evidence>
<dbReference type="NCBIfam" id="TIGR00112">
    <property type="entry name" value="proC"/>
    <property type="match status" value="1"/>
</dbReference>
<dbReference type="EC" id="1.5.1.2" evidence="4 5"/>
<feature type="binding site" evidence="6">
    <location>
        <begin position="6"/>
        <end position="11"/>
    </location>
    <ligand>
        <name>NADP(+)</name>
        <dbReference type="ChEBI" id="CHEBI:58349"/>
    </ligand>
</feature>
<evidence type="ECO:0000256" key="4">
    <source>
        <dbReference type="HAMAP-Rule" id="MF_01925"/>
    </source>
</evidence>
<dbReference type="GO" id="GO:0004735">
    <property type="term" value="F:pyrroline-5-carboxylate reductase activity"/>
    <property type="evidence" value="ECO:0007669"/>
    <property type="project" value="UniProtKB-UniRule"/>
</dbReference>
<dbReference type="EMBL" id="DVLY01000121">
    <property type="protein sequence ID" value="HIT98194.1"/>
    <property type="molecule type" value="Genomic_DNA"/>
</dbReference>
<dbReference type="Gene3D" id="3.40.50.720">
    <property type="entry name" value="NAD(P)-binding Rossmann-like Domain"/>
    <property type="match status" value="1"/>
</dbReference>
<dbReference type="InterPro" id="IPR008927">
    <property type="entry name" value="6-PGluconate_DH-like_C_sf"/>
</dbReference>
<dbReference type="GO" id="GO:0055129">
    <property type="term" value="P:L-proline biosynthetic process"/>
    <property type="evidence" value="ECO:0007669"/>
    <property type="project" value="UniProtKB-UniRule"/>
</dbReference>
<comment type="similarity">
    <text evidence="1 4">Belongs to the pyrroline-5-carboxylate reductase family.</text>
</comment>
<comment type="catalytic activity">
    <reaction evidence="4">
        <text>L-proline + NADP(+) = (S)-1-pyrroline-5-carboxylate + NADPH + 2 H(+)</text>
        <dbReference type="Rhea" id="RHEA:14109"/>
        <dbReference type="ChEBI" id="CHEBI:15378"/>
        <dbReference type="ChEBI" id="CHEBI:17388"/>
        <dbReference type="ChEBI" id="CHEBI:57783"/>
        <dbReference type="ChEBI" id="CHEBI:58349"/>
        <dbReference type="ChEBI" id="CHEBI:60039"/>
        <dbReference type="EC" id="1.5.1.2"/>
    </reaction>
</comment>
<keyword evidence="4" id="KW-0028">Amino-acid biosynthesis</keyword>
<reference evidence="9" key="2">
    <citation type="journal article" date="2021" name="PeerJ">
        <title>Extensive microbial diversity within the chicken gut microbiome revealed by metagenomics and culture.</title>
        <authorList>
            <person name="Gilroy R."/>
            <person name="Ravi A."/>
            <person name="Getino M."/>
            <person name="Pursley I."/>
            <person name="Horton D.L."/>
            <person name="Alikhan N.F."/>
            <person name="Baker D."/>
            <person name="Gharbi K."/>
            <person name="Hall N."/>
            <person name="Watson M."/>
            <person name="Adriaenssens E.M."/>
            <person name="Foster-Nyarko E."/>
            <person name="Jarju S."/>
            <person name="Secka A."/>
            <person name="Antonio M."/>
            <person name="Oren A."/>
            <person name="Chaudhuri R.R."/>
            <person name="La Ragione R."/>
            <person name="Hildebrand F."/>
            <person name="Pallen M.J."/>
        </authorList>
    </citation>
    <scope>NUCLEOTIDE SEQUENCE</scope>
    <source>
        <strain evidence="9">1383</strain>
    </source>
</reference>
<reference evidence="9" key="1">
    <citation type="submission" date="2020-10" db="EMBL/GenBank/DDBJ databases">
        <authorList>
            <person name="Gilroy R."/>
        </authorList>
    </citation>
    <scope>NUCLEOTIDE SEQUENCE</scope>
    <source>
        <strain evidence="9">1383</strain>
    </source>
</reference>
<evidence type="ECO:0000256" key="2">
    <source>
        <dbReference type="ARBA" id="ARBA00022857"/>
    </source>
</evidence>
<dbReference type="PIRSF" id="PIRSF000193">
    <property type="entry name" value="Pyrrol-5-carb_rd"/>
    <property type="match status" value="1"/>
</dbReference>
<evidence type="ECO:0000256" key="3">
    <source>
        <dbReference type="ARBA" id="ARBA00023002"/>
    </source>
</evidence>
<dbReference type="Pfam" id="PF14748">
    <property type="entry name" value="P5CR_dimer"/>
    <property type="match status" value="1"/>
</dbReference>
<keyword evidence="4" id="KW-0641">Proline biosynthesis</keyword>
<dbReference type="SUPFAM" id="SSF48179">
    <property type="entry name" value="6-phosphogluconate dehydrogenase C-terminal domain-like"/>
    <property type="match status" value="1"/>
</dbReference>
<feature type="binding site" evidence="6">
    <location>
        <begin position="69"/>
        <end position="72"/>
    </location>
    <ligand>
        <name>NADP(+)</name>
        <dbReference type="ChEBI" id="CHEBI:58349"/>
    </ligand>
</feature>
<organism evidence="9 10">
    <name type="scientific">Candidatus Merdimorpha stercoravium</name>
    <dbReference type="NCBI Taxonomy" id="2840863"/>
    <lineage>
        <taxon>Bacteria</taxon>
        <taxon>Pseudomonadati</taxon>
        <taxon>Bacteroidota</taxon>
        <taxon>Flavobacteriia</taxon>
        <taxon>Flavobacteriales</taxon>
        <taxon>Candidatus Merdimorpha</taxon>
    </lineage>
</organism>
<evidence type="ECO:0000256" key="1">
    <source>
        <dbReference type="ARBA" id="ARBA00005525"/>
    </source>
</evidence>
<dbReference type="GO" id="GO:0005737">
    <property type="term" value="C:cytoplasm"/>
    <property type="evidence" value="ECO:0007669"/>
    <property type="project" value="UniProtKB-SubCell"/>
</dbReference>
<dbReference type="Proteomes" id="UP000824161">
    <property type="component" value="Unassembled WGS sequence"/>
</dbReference>